<protein>
    <submittedName>
        <fullName evidence="1">Uncharacterized protein</fullName>
    </submittedName>
</protein>
<dbReference type="EMBL" id="AFBN01000028">
    <property type="protein sequence ID" value="EGF57594.1"/>
    <property type="molecule type" value="Genomic_DNA"/>
</dbReference>
<evidence type="ECO:0000313" key="2">
    <source>
        <dbReference type="Proteomes" id="UP000003416"/>
    </source>
</evidence>
<comment type="caution">
    <text evidence="1">The sequence shown here is derived from an EMBL/GenBank/DDBJ whole genome shotgun (WGS) entry which is preliminary data.</text>
</comment>
<dbReference type="Proteomes" id="UP000003416">
    <property type="component" value="Unassembled WGS sequence"/>
</dbReference>
<reference evidence="1 2" key="1">
    <citation type="submission" date="2011-02" db="EMBL/GenBank/DDBJ databases">
        <authorList>
            <person name="Weinstock G."/>
            <person name="Sodergren E."/>
            <person name="Clifton S."/>
            <person name="Fulton L."/>
            <person name="Fulton B."/>
            <person name="Courtney L."/>
            <person name="Fronick C."/>
            <person name="Harrison M."/>
            <person name="Strong C."/>
            <person name="Farmer C."/>
            <person name="Delahaunty K."/>
            <person name="Markovic C."/>
            <person name="Hall O."/>
            <person name="Minx P."/>
            <person name="Tomlinson C."/>
            <person name="Mitreva M."/>
            <person name="Hou S."/>
            <person name="Chen J."/>
            <person name="Wollam A."/>
            <person name="Pepin K.H."/>
            <person name="Johnson M."/>
            <person name="Bhonagiri V."/>
            <person name="Zhang X."/>
            <person name="Suruliraj S."/>
            <person name="Warren W."/>
            <person name="Chinwalla A."/>
            <person name="Mardis E.R."/>
            <person name="Wilson R.K."/>
        </authorList>
    </citation>
    <scope>NUCLEOTIDE SEQUENCE [LARGE SCALE GENOMIC DNA]</scope>
    <source>
        <strain evidence="1 2">YIT 12057</strain>
    </source>
</reference>
<evidence type="ECO:0000313" key="1">
    <source>
        <dbReference type="EMBL" id="EGF57594.1"/>
    </source>
</evidence>
<sequence length="49" mass="5830">MKFALLFLLSEYFPAFSLAKPTDEEVIPPLTEWSFYPTCNTYFKNNYIQ</sequence>
<gene>
    <name evidence="1" type="ORF">HMPREF9446_01674</name>
</gene>
<name>F3PSE0_9BACE</name>
<accession>F3PSE0</accession>
<keyword evidence="2" id="KW-1185">Reference proteome</keyword>
<dbReference type="STRING" id="763034.HMPREF9446_01674"/>
<dbReference type="AlphaFoldDB" id="F3PSE0"/>
<dbReference type="HOGENOM" id="CLU_3132260_0_0_10"/>
<organism evidence="1 2">
    <name type="scientific">Bacteroides fluxus YIT 12057</name>
    <dbReference type="NCBI Taxonomy" id="763034"/>
    <lineage>
        <taxon>Bacteria</taxon>
        <taxon>Pseudomonadati</taxon>
        <taxon>Bacteroidota</taxon>
        <taxon>Bacteroidia</taxon>
        <taxon>Bacteroidales</taxon>
        <taxon>Bacteroidaceae</taxon>
        <taxon>Bacteroides</taxon>
    </lineage>
</organism>
<proteinExistence type="predicted"/>